<keyword evidence="3" id="KW-1185">Reference proteome</keyword>
<evidence type="ECO:0000256" key="1">
    <source>
        <dbReference type="SAM" id="Phobius"/>
    </source>
</evidence>
<dbReference type="Proteomes" id="UP001169063">
    <property type="component" value="Unassembled WGS sequence"/>
</dbReference>
<keyword evidence="1" id="KW-0812">Transmembrane</keyword>
<organism evidence="2 3">
    <name type="scientific">Peiella sedimenti</name>
    <dbReference type="NCBI Taxonomy" id="3061083"/>
    <lineage>
        <taxon>Bacteria</taxon>
        <taxon>Pseudomonadati</taxon>
        <taxon>Pseudomonadota</taxon>
        <taxon>Alphaproteobacteria</taxon>
        <taxon>Caulobacterales</taxon>
        <taxon>Caulobacteraceae</taxon>
        <taxon>Peiella</taxon>
    </lineage>
</organism>
<reference evidence="2" key="1">
    <citation type="submission" date="2023-07" db="EMBL/GenBank/DDBJ databases">
        <title>Brevundimonas soil sp. nov., isolated from the soil of chemical plant.</title>
        <authorList>
            <person name="Wu N."/>
        </authorList>
    </citation>
    <scope>NUCLEOTIDE SEQUENCE</scope>
    <source>
        <strain evidence="2">XZ-24</strain>
    </source>
</reference>
<keyword evidence="1" id="KW-1133">Transmembrane helix</keyword>
<evidence type="ECO:0000313" key="3">
    <source>
        <dbReference type="Proteomes" id="UP001169063"/>
    </source>
</evidence>
<dbReference type="RefSeq" id="WP_302109114.1">
    <property type="nucleotide sequence ID" value="NZ_JAUKTR010000001.1"/>
</dbReference>
<dbReference type="EMBL" id="JAUKTR010000001">
    <property type="protein sequence ID" value="MDO1558716.1"/>
    <property type="molecule type" value="Genomic_DNA"/>
</dbReference>
<gene>
    <name evidence="2" type="ORF">Q0812_04665</name>
</gene>
<feature type="transmembrane region" description="Helical" evidence="1">
    <location>
        <begin position="20"/>
        <end position="48"/>
    </location>
</feature>
<feature type="transmembrane region" description="Helical" evidence="1">
    <location>
        <begin position="68"/>
        <end position="91"/>
    </location>
</feature>
<feature type="transmembrane region" description="Helical" evidence="1">
    <location>
        <begin position="121"/>
        <end position="143"/>
    </location>
</feature>
<evidence type="ECO:0008006" key="4">
    <source>
        <dbReference type="Google" id="ProtNLM"/>
    </source>
</evidence>
<protein>
    <recommendedName>
        <fullName evidence="4">DUF996 domain-containing protein</fullName>
    </recommendedName>
</protein>
<comment type="caution">
    <text evidence="2">The sequence shown here is derived from an EMBL/GenBank/DDBJ whole genome shotgun (WGS) entry which is preliminary data.</text>
</comment>
<keyword evidence="1" id="KW-0472">Membrane</keyword>
<name>A0ABT8SJG4_9CAUL</name>
<sequence length="163" mass="17155">MTETAFSGRGHASSSDDRNLAFIAYGLMFAAPFVFGLTSLIAVVIAYVRKPEADAVNASHFRFQIRSFWISFGLAILSAAALLVGVGFLLADLVTLATNNYRGWEAWEAASVDAGALRLHAATVIGLIIFVIAYVSAGLWAIASALFGMARLSAQGAIGRPAA</sequence>
<proteinExistence type="predicted"/>
<evidence type="ECO:0000313" key="2">
    <source>
        <dbReference type="EMBL" id="MDO1558716.1"/>
    </source>
</evidence>
<accession>A0ABT8SJG4</accession>